<evidence type="ECO:0000313" key="4">
    <source>
        <dbReference type="EMBL" id="PVZ98823.1"/>
    </source>
</evidence>
<protein>
    <submittedName>
        <fullName evidence="5">Uncharacterized protein</fullName>
    </submittedName>
</protein>
<reference evidence="5 6" key="1">
    <citation type="journal article" date="2018" name="MBio">
        <title>Comparative Genomics Reveals the Core Gene Toolbox for the Fungus-Insect Symbiosis.</title>
        <authorList>
            <person name="Wang Y."/>
            <person name="Stata M."/>
            <person name="Wang W."/>
            <person name="Stajich J.E."/>
            <person name="White M.M."/>
            <person name="Moncalvo J.M."/>
        </authorList>
    </citation>
    <scope>NUCLEOTIDE SEQUENCE [LARGE SCALE GENOMIC DNA]</scope>
    <source>
        <strain evidence="5 6">AUS-126-30</strain>
    </source>
</reference>
<feature type="region of interest" description="Disordered" evidence="1">
    <location>
        <begin position="640"/>
        <end position="682"/>
    </location>
</feature>
<feature type="transmembrane region" description="Helical" evidence="2">
    <location>
        <begin position="448"/>
        <end position="466"/>
    </location>
</feature>
<keyword evidence="6" id="KW-1185">Reference proteome</keyword>
<feature type="region of interest" description="Disordered" evidence="1">
    <location>
        <begin position="101"/>
        <end position="121"/>
    </location>
</feature>
<gene>
    <name evidence="5" type="ORF">BB558_004216</name>
    <name evidence="4" type="ORF">BB558_005179</name>
    <name evidence="3" type="ORF">BB558_006237</name>
</gene>
<dbReference type="EMBL" id="MBFU01000506">
    <property type="protein sequence ID" value="PVZ98823.1"/>
    <property type="molecule type" value="Genomic_DNA"/>
</dbReference>
<evidence type="ECO:0000313" key="3">
    <source>
        <dbReference type="EMBL" id="PVZ97810.1"/>
    </source>
</evidence>
<evidence type="ECO:0000313" key="5">
    <source>
        <dbReference type="EMBL" id="PVZ99753.1"/>
    </source>
</evidence>
<feature type="transmembrane region" description="Helical" evidence="2">
    <location>
        <begin position="422"/>
        <end position="441"/>
    </location>
</feature>
<dbReference type="InterPro" id="IPR036259">
    <property type="entry name" value="MFS_trans_sf"/>
</dbReference>
<feature type="transmembrane region" description="Helical" evidence="2">
    <location>
        <begin position="928"/>
        <end position="946"/>
    </location>
</feature>
<feature type="transmembrane region" description="Helical" evidence="2">
    <location>
        <begin position="990"/>
        <end position="1010"/>
    </location>
</feature>
<feature type="transmembrane region" description="Helical" evidence="2">
    <location>
        <begin position="762"/>
        <end position="785"/>
    </location>
</feature>
<sequence length="1019" mass="113157">MEKDKNSNMSSPPEEHKKPHKKSLKEAFMPQKIFRSKSKQQNPEVSEHEEESSGLSKRKQKEKKMRPVSKDDFSLMPKFGLKHEIEKLKHSNLNVFKTTQDKSKAVDQEMVKSSTSHGYSGQEIKRNKSLWDHLGFKKKMSGTSSQYSTEDLNTPYVIKKHIEGEIQKNLKEPSSQDIEKVESQEKIDLGVNEKILDEKHLSSNSGHISVFFPEDKKLSSRSPTPHSKKISILDEKFVLSKAPETNSNGEIRQSGIHPLLFQEIEQEKVKEESPERTSLTVPVKSHTTKSVRSNRFSNLSYKLQSRLLEKSLQNLVVKTTDLSDAEKSASPASTLGITDSTNGMFMTKKKKRANLIKKISTTTSACFLVLSSFFCMGYVTRYKFAITALESLNDLATTEHATTVHTLIYKQSFTNFGVRTRILGILSFCIFGLISGLYNDLTGSREACIVGIILSSVGSILSVAGLKSLPNYLVYIQIFLVTAGTSIILVSAINAISELSSSKANTGYTLLPREPDEKDIEGQEISTLDERDYSDTGKNRAFLMKKSSKNKEDRSGSILSIIASTGTKLIHFDGFLILLAFVLSIAFTGLLLSSIALSNIKILKTVLLVPTIVGGVLLVFGILASIYGIRISLPRHKGPKRIPSVEINGPENGKSRDFDSDSRSDRIRLGSPSSGEKSFVSMKKSGYQKTMDAIRKLEIRSSIQNFAAKFENWNKVSDSIQNDTSNQDGSYKTGNLTTQKTSINSLRFFKFKKVVILQSPQIPLFLITFVIMLSLLGAMTPFWYLEAFSAFGEIKTSESVYVSKISLILCIIGVYVGSSLSKCNTKPTEQKGTEREQQTSMMNKTFGHGLKNKFRYLTALSYNTSGTRTLVFSLVLSGTLLLVIGLMEITYLRTIFFSVFYGISFSCLVVSSISVVRNLSKTENRNTVFGAVLALSSIPLLISFLVSNNIIFGSLGNISTETLITTTSTSQSGDKFLFQSGVKESSFRTIFIYSGSIIILASLLGLFVFVPKRSDDDKL</sequence>
<feature type="compositionally biased region" description="Basic residues" evidence="1">
    <location>
        <begin position="56"/>
        <end position="67"/>
    </location>
</feature>
<dbReference type="SUPFAM" id="SSF103473">
    <property type="entry name" value="MFS general substrate transporter"/>
    <property type="match status" value="1"/>
</dbReference>
<feature type="transmembrane region" description="Helical" evidence="2">
    <location>
        <begin position="472"/>
        <end position="493"/>
    </location>
</feature>
<organism evidence="5 6">
    <name type="scientific">Smittium angustum</name>
    <dbReference type="NCBI Taxonomy" id="133377"/>
    <lineage>
        <taxon>Eukaryota</taxon>
        <taxon>Fungi</taxon>
        <taxon>Fungi incertae sedis</taxon>
        <taxon>Zoopagomycota</taxon>
        <taxon>Kickxellomycotina</taxon>
        <taxon>Harpellomycetes</taxon>
        <taxon>Harpellales</taxon>
        <taxon>Legeriomycetaceae</taxon>
        <taxon>Smittium</taxon>
    </lineage>
</organism>
<keyword evidence="2" id="KW-0472">Membrane</keyword>
<comment type="caution">
    <text evidence="5">The sequence shown here is derived from an EMBL/GenBank/DDBJ whole genome shotgun (WGS) entry which is preliminary data.</text>
</comment>
<dbReference type="Proteomes" id="UP000245591">
    <property type="component" value="Unassembled WGS sequence"/>
</dbReference>
<feature type="transmembrane region" description="Helical" evidence="2">
    <location>
        <begin position="575"/>
        <end position="600"/>
    </location>
</feature>
<name>A0A2U1J3Y6_SMIAN</name>
<feature type="transmembrane region" description="Helical" evidence="2">
    <location>
        <begin position="895"/>
        <end position="916"/>
    </location>
</feature>
<feature type="compositionally biased region" description="Basic and acidic residues" evidence="1">
    <location>
        <begin position="653"/>
        <end position="668"/>
    </location>
</feature>
<feature type="compositionally biased region" description="Basic and acidic residues" evidence="1">
    <location>
        <begin position="101"/>
        <end position="110"/>
    </location>
</feature>
<keyword evidence="2" id="KW-0812">Transmembrane</keyword>
<proteinExistence type="predicted"/>
<evidence type="ECO:0000313" key="6">
    <source>
        <dbReference type="Proteomes" id="UP000245591"/>
    </source>
</evidence>
<feature type="transmembrane region" description="Helical" evidence="2">
    <location>
        <begin position="606"/>
        <end position="629"/>
    </location>
</feature>
<dbReference type="InterPro" id="IPR050327">
    <property type="entry name" value="Proton-linked_MCT"/>
</dbReference>
<keyword evidence="2" id="KW-1133">Transmembrane helix</keyword>
<evidence type="ECO:0000256" key="2">
    <source>
        <dbReference type="SAM" id="Phobius"/>
    </source>
</evidence>
<feature type="transmembrane region" description="Helical" evidence="2">
    <location>
        <begin position="805"/>
        <end position="821"/>
    </location>
</feature>
<accession>A0A2U1J3Y6</accession>
<dbReference type="AlphaFoldDB" id="A0A2U1J3Y6"/>
<feature type="transmembrane region" description="Helical" evidence="2">
    <location>
        <begin position="870"/>
        <end position="889"/>
    </location>
</feature>
<dbReference type="Gene3D" id="1.20.1250.20">
    <property type="entry name" value="MFS general substrate transporter like domains"/>
    <property type="match status" value="1"/>
</dbReference>
<feature type="transmembrane region" description="Helical" evidence="2">
    <location>
        <begin position="359"/>
        <end position="379"/>
    </location>
</feature>
<dbReference type="EMBL" id="MBFU01000389">
    <property type="protein sequence ID" value="PVZ99753.1"/>
    <property type="molecule type" value="Genomic_DNA"/>
</dbReference>
<dbReference type="EMBL" id="MBFU01000723">
    <property type="protein sequence ID" value="PVZ97810.1"/>
    <property type="molecule type" value="Genomic_DNA"/>
</dbReference>
<feature type="region of interest" description="Disordered" evidence="1">
    <location>
        <begin position="1"/>
        <end position="73"/>
    </location>
</feature>
<dbReference type="PANTHER" id="PTHR11360">
    <property type="entry name" value="MONOCARBOXYLATE TRANSPORTER"/>
    <property type="match status" value="1"/>
</dbReference>
<evidence type="ECO:0000256" key="1">
    <source>
        <dbReference type="SAM" id="MobiDB-lite"/>
    </source>
</evidence>